<dbReference type="SUPFAM" id="SSF52151">
    <property type="entry name" value="FabD/lysophospholipase-like"/>
    <property type="match status" value="1"/>
</dbReference>
<reference evidence="1 2" key="1">
    <citation type="submission" date="2014-06" db="EMBL/GenBank/DDBJ databases">
        <title>Whole Genome Sequences of Three Symbiotic Endozoicomonas Bacteria.</title>
        <authorList>
            <person name="Neave M.J."/>
            <person name="Apprill A."/>
            <person name="Voolstra C.R."/>
        </authorList>
    </citation>
    <scope>NUCLEOTIDE SEQUENCE [LARGE SCALE GENOMIC DNA]</scope>
    <source>
        <strain evidence="1 2">DSM 25634</strain>
    </source>
</reference>
<gene>
    <name evidence="1" type="ORF">GZ78_20780</name>
</gene>
<organism evidence="1 2">
    <name type="scientific">Endozoicomonas numazuensis</name>
    <dbReference type="NCBI Taxonomy" id="1137799"/>
    <lineage>
        <taxon>Bacteria</taxon>
        <taxon>Pseudomonadati</taxon>
        <taxon>Pseudomonadota</taxon>
        <taxon>Gammaproteobacteria</taxon>
        <taxon>Oceanospirillales</taxon>
        <taxon>Endozoicomonadaceae</taxon>
        <taxon>Endozoicomonas</taxon>
    </lineage>
</organism>
<evidence type="ECO:0000313" key="1">
    <source>
        <dbReference type="EMBL" id="KEQ16322.1"/>
    </source>
</evidence>
<proteinExistence type="predicted"/>
<name>A0A081NCZ9_9GAMM</name>
<dbReference type="RefSeq" id="WP_034839734.1">
    <property type="nucleotide sequence ID" value="NZ_JOKH01000005.1"/>
</dbReference>
<dbReference type="InterPro" id="IPR016035">
    <property type="entry name" value="Acyl_Trfase/lysoPLipase"/>
</dbReference>
<dbReference type="STRING" id="1137799.GZ78_20780"/>
<evidence type="ECO:0000313" key="2">
    <source>
        <dbReference type="Proteomes" id="UP000028073"/>
    </source>
</evidence>
<sequence length="353" mass="39537">MSNVLEIRAGSRALARIREEGLPQDSIDVMLGASGGPKWFVLSGLDKLLISEYFNDREQPLNLLGTSAGAWRFSCYAQKNALEAHHRFEQGYLLTEYSAEPDVEEVSRKCRILVQDMLGESGANEIVSNSIMRFNLIAAKSKGLTRSEKSWKQMAGLGLAATGNLISRKTLGAFFTRMLFHHPTASAPFYGMDNLPTEKVPLSEANILDAIMASGSIPLVMEGVHDIEGAPKGVYRDGGVTDYHFDMDFPQGDGLTLYPHFYNRMVPGWFDKSLKWRKPSVKHCDQLVLLSPSESFVSQLPFGKIPDRTDFKSFSFDERVKYWKQVIDESTRLGEAFLEAVTTEKIRQLVKPL</sequence>
<dbReference type="OrthoDB" id="8586159at2"/>
<dbReference type="eggNOG" id="COG1752">
    <property type="taxonomic scope" value="Bacteria"/>
</dbReference>
<dbReference type="EMBL" id="JOKH01000005">
    <property type="protein sequence ID" value="KEQ16322.1"/>
    <property type="molecule type" value="Genomic_DNA"/>
</dbReference>
<accession>A0A081NCZ9</accession>
<comment type="caution">
    <text evidence="1">The sequence shown here is derived from an EMBL/GenBank/DDBJ whole genome shotgun (WGS) entry which is preliminary data.</text>
</comment>
<protein>
    <submittedName>
        <fullName evidence="1">Uncharacterized protein</fullName>
    </submittedName>
</protein>
<dbReference type="Proteomes" id="UP000028073">
    <property type="component" value="Unassembled WGS sequence"/>
</dbReference>
<dbReference type="AlphaFoldDB" id="A0A081NCZ9"/>
<keyword evidence="2" id="KW-1185">Reference proteome</keyword>